<dbReference type="Pfam" id="PF08245">
    <property type="entry name" value="Mur_ligase_M"/>
    <property type="match status" value="1"/>
</dbReference>
<dbReference type="PANTHER" id="PTHR23135:SF4">
    <property type="entry name" value="UDP-N-ACETYLMURAMOYL-L-ALANYL-D-GLUTAMATE--2,6-DIAMINOPIMELATE LIGASE MURE HOMOLOG, CHLOROPLASTIC"/>
    <property type="match status" value="1"/>
</dbReference>
<evidence type="ECO:0000256" key="4">
    <source>
        <dbReference type="ARBA" id="ARBA00022984"/>
    </source>
</evidence>
<dbReference type="Proteomes" id="UP000435304">
    <property type="component" value="Unassembled WGS sequence"/>
</dbReference>
<dbReference type="EC" id="6.3.2.13" evidence="7"/>
<accession>A0A6A9V1F1</accession>
<evidence type="ECO:0000313" key="13">
    <source>
        <dbReference type="Proteomes" id="UP000435304"/>
    </source>
</evidence>
<feature type="binding site" evidence="7">
    <location>
        <begin position="107"/>
        <end position="113"/>
    </location>
    <ligand>
        <name>ATP</name>
        <dbReference type="ChEBI" id="CHEBI:30616"/>
    </ligand>
</feature>
<dbReference type="InterPro" id="IPR000713">
    <property type="entry name" value="Mur_ligase_N"/>
</dbReference>
<keyword evidence="5 7" id="KW-0131">Cell cycle</keyword>
<protein>
    <recommendedName>
        <fullName evidence="7">UDP-N-acetylmuramoyl-L-alanyl-D-glutamate--2,6-diaminopimelate ligase</fullName>
        <ecNumber evidence="7">6.3.2.13</ecNumber>
    </recommendedName>
    <alternativeName>
        <fullName evidence="7">Meso-A2pm-adding enzyme</fullName>
    </alternativeName>
    <alternativeName>
        <fullName evidence="7">Meso-diaminopimelate-adding enzyme</fullName>
    </alternativeName>
    <alternativeName>
        <fullName evidence="7">UDP-MurNAc-L-Ala-D-Glu:meso-diaminopimelate ligase</fullName>
    </alternativeName>
    <alternativeName>
        <fullName evidence="7">UDP-MurNAc-tripeptide synthetase</fullName>
    </alternativeName>
    <alternativeName>
        <fullName evidence="7">UDP-N-acetylmuramyl-tripeptide synthetase</fullName>
    </alternativeName>
</protein>
<evidence type="ECO:0000256" key="6">
    <source>
        <dbReference type="ARBA" id="ARBA00023316"/>
    </source>
</evidence>
<comment type="PTM">
    <text evidence="7">Carboxylation is probably crucial for Mg(2+) binding and, consequently, for the gamma-phosphate positioning of ATP.</text>
</comment>
<reference evidence="12 13" key="1">
    <citation type="submission" date="2019-12" db="EMBL/GenBank/DDBJ databases">
        <title>Auraticoccus cholistani sp. nov., an actinomycete isolated from soil of Cholistan desert.</title>
        <authorList>
            <person name="Cheema M.T."/>
        </authorList>
    </citation>
    <scope>NUCLEOTIDE SEQUENCE [LARGE SCALE GENOMIC DNA]</scope>
    <source>
        <strain evidence="12 13">F435</strain>
    </source>
</reference>
<keyword evidence="7" id="KW-0460">Magnesium</keyword>
<dbReference type="InterPro" id="IPR036615">
    <property type="entry name" value="Mur_ligase_C_dom_sf"/>
</dbReference>
<dbReference type="GO" id="GO:0008360">
    <property type="term" value="P:regulation of cell shape"/>
    <property type="evidence" value="ECO:0007669"/>
    <property type="project" value="UniProtKB-KW"/>
</dbReference>
<dbReference type="PANTHER" id="PTHR23135">
    <property type="entry name" value="MUR LIGASE FAMILY MEMBER"/>
    <property type="match status" value="1"/>
</dbReference>
<evidence type="ECO:0000256" key="3">
    <source>
        <dbReference type="ARBA" id="ARBA00022960"/>
    </source>
</evidence>
<dbReference type="SUPFAM" id="SSF63418">
    <property type="entry name" value="MurE/MurF N-terminal domain"/>
    <property type="match status" value="1"/>
</dbReference>
<dbReference type="SUPFAM" id="SSF53244">
    <property type="entry name" value="MurD-like peptide ligases, peptide-binding domain"/>
    <property type="match status" value="1"/>
</dbReference>
<dbReference type="NCBIfam" id="NF001126">
    <property type="entry name" value="PRK00139.1-4"/>
    <property type="match status" value="1"/>
</dbReference>
<keyword evidence="7" id="KW-0963">Cytoplasm</keyword>
<dbReference type="Gene3D" id="3.40.1190.10">
    <property type="entry name" value="Mur-like, catalytic domain"/>
    <property type="match status" value="1"/>
</dbReference>
<comment type="cofactor">
    <cofactor evidence="7">
        <name>Mg(2+)</name>
        <dbReference type="ChEBI" id="CHEBI:18420"/>
    </cofactor>
</comment>
<dbReference type="RefSeq" id="WP_156612069.1">
    <property type="nucleotide sequence ID" value="NZ_WPCU01000010.1"/>
</dbReference>
<feature type="domain" description="Mur ligase central" evidence="11">
    <location>
        <begin position="105"/>
        <end position="309"/>
    </location>
</feature>
<feature type="modified residue" description="N6-carboxylysine" evidence="7">
    <location>
        <position position="219"/>
    </location>
</feature>
<feature type="binding site" evidence="7">
    <location>
        <position position="187"/>
    </location>
    <ligand>
        <name>UDP-N-acetyl-alpha-D-muramoyl-L-alanyl-D-glutamate</name>
        <dbReference type="ChEBI" id="CHEBI:83900"/>
    </ligand>
</feature>
<keyword evidence="4 7" id="KW-0573">Peptidoglycan synthesis</keyword>
<comment type="catalytic activity">
    <reaction evidence="7">
        <text>UDP-N-acetyl-alpha-D-muramoyl-L-alanyl-D-glutamate + meso-2,6-diaminopimelate + ATP = UDP-N-acetyl-alpha-D-muramoyl-L-alanyl-gamma-D-glutamyl-meso-2,6-diaminopimelate + ADP + phosphate + H(+)</text>
        <dbReference type="Rhea" id="RHEA:23676"/>
        <dbReference type="ChEBI" id="CHEBI:15378"/>
        <dbReference type="ChEBI" id="CHEBI:30616"/>
        <dbReference type="ChEBI" id="CHEBI:43474"/>
        <dbReference type="ChEBI" id="CHEBI:57791"/>
        <dbReference type="ChEBI" id="CHEBI:83900"/>
        <dbReference type="ChEBI" id="CHEBI:83905"/>
        <dbReference type="ChEBI" id="CHEBI:456216"/>
        <dbReference type="EC" id="6.3.2.13"/>
    </reaction>
</comment>
<keyword evidence="7" id="KW-0547">Nucleotide-binding</keyword>
<dbReference type="InterPro" id="IPR005761">
    <property type="entry name" value="UDP-N-AcMur-Glu-dNH2Pim_ligase"/>
</dbReference>
<organism evidence="12 13">
    <name type="scientific">Auraticoccus cholistanensis</name>
    <dbReference type="NCBI Taxonomy" id="2656650"/>
    <lineage>
        <taxon>Bacteria</taxon>
        <taxon>Bacillati</taxon>
        <taxon>Actinomycetota</taxon>
        <taxon>Actinomycetes</taxon>
        <taxon>Propionibacteriales</taxon>
        <taxon>Propionibacteriaceae</taxon>
        <taxon>Auraticoccus</taxon>
    </lineage>
</organism>
<feature type="binding site" evidence="7">
    <location>
        <begin position="152"/>
        <end position="153"/>
    </location>
    <ligand>
        <name>UDP-N-acetyl-alpha-D-muramoyl-L-alanyl-D-glutamate</name>
        <dbReference type="ChEBI" id="CHEBI:83900"/>
    </ligand>
</feature>
<keyword evidence="13" id="KW-1185">Reference proteome</keyword>
<feature type="domain" description="Mur ligase C-terminal" evidence="10">
    <location>
        <begin position="331"/>
        <end position="468"/>
    </location>
</feature>
<feature type="short sequence motif" description="Meso-diaminopimelate recognition motif" evidence="7">
    <location>
        <begin position="410"/>
        <end position="413"/>
    </location>
</feature>
<keyword evidence="7" id="KW-0067">ATP-binding</keyword>
<feature type="binding site" evidence="7">
    <location>
        <position position="466"/>
    </location>
    <ligand>
        <name>meso-2,6-diaminopimelate</name>
        <dbReference type="ChEBI" id="CHEBI:57791"/>
    </ligand>
</feature>
<dbReference type="InterPro" id="IPR013221">
    <property type="entry name" value="Mur_ligase_cen"/>
</dbReference>
<feature type="binding site" evidence="7">
    <location>
        <position position="386"/>
    </location>
    <ligand>
        <name>meso-2,6-diaminopimelate</name>
        <dbReference type="ChEBI" id="CHEBI:57791"/>
    </ligand>
</feature>
<evidence type="ECO:0000313" key="12">
    <source>
        <dbReference type="EMBL" id="MVA77299.1"/>
    </source>
</evidence>
<keyword evidence="3 7" id="KW-0133">Cell shape</keyword>
<dbReference type="Pfam" id="PF01225">
    <property type="entry name" value="Mur_ligase"/>
    <property type="match status" value="1"/>
</dbReference>
<dbReference type="GO" id="GO:0005524">
    <property type="term" value="F:ATP binding"/>
    <property type="evidence" value="ECO:0007669"/>
    <property type="project" value="UniProtKB-UniRule"/>
</dbReference>
<dbReference type="Gene3D" id="3.40.1390.10">
    <property type="entry name" value="MurE/MurF, N-terminal domain"/>
    <property type="match status" value="1"/>
</dbReference>
<comment type="similarity">
    <text evidence="1 7">Belongs to the MurCDEF family. MurE subfamily.</text>
</comment>
<comment type="caution">
    <text evidence="7">Lacks conserved residue(s) required for the propagation of feature annotation.</text>
</comment>
<dbReference type="NCBIfam" id="NF001124">
    <property type="entry name" value="PRK00139.1-2"/>
    <property type="match status" value="1"/>
</dbReference>
<dbReference type="GO" id="GO:0008765">
    <property type="term" value="F:UDP-N-acetylmuramoylalanyl-D-glutamate-2,6-diaminopimelate ligase activity"/>
    <property type="evidence" value="ECO:0007669"/>
    <property type="project" value="UniProtKB-UniRule"/>
</dbReference>
<dbReference type="EMBL" id="WPCU01000010">
    <property type="protein sequence ID" value="MVA77299.1"/>
    <property type="molecule type" value="Genomic_DNA"/>
</dbReference>
<proteinExistence type="inferred from homology"/>
<feature type="binding site" evidence="7">
    <location>
        <position position="470"/>
    </location>
    <ligand>
        <name>meso-2,6-diaminopimelate</name>
        <dbReference type="ChEBI" id="CHEBI:57791"/>
    </ligand>
</feature>
<evidence type="ECO:0000256" key="2">
    <source>
        <dbReference type="ARBA" id="ARBA00022618"/>
    </source>
</evidence>
<feature type="binding site" evidence="7">
    <location>
        <position position="22"/>
    </location>
    <ligand>
        <name>UDP-N-acetyl-alpha-D-muramoyl-L-alanyl-D-glutamate</name>
        <dbReference type="ChEBI" id="CHEBI:83900"/>
    </ligand>
</feature>
<keyword evidence="7 12" id="KW-0436">Ligase</keyword>
<evidence type="ECO:0000256" key="7">
    <source>
        <dbReference type="HAMAP-Rule" id="MF_00208"/>
    </source>
</evidence>
<dbReference type="InterPro" id="IPR035911">
    <property type="entry name" value="MurE/MurF_N"/>
</dbReference>
<dbReference type="InterPro" id="IPR036565">
    <property type="entry name" value="Mur-like_cat_sf"/>
</dbReference>
<comment type="pathway">
    <text evidence="7 8">Cell wall biogenesis; peptidoglycan biosynthesis.</text>
</comment>
<dbReference type="NCBIfam" id="TIGR01085">
    <property type="entry name" value="murE"/>
    <property type="match status" value="1"/>
</dbReference>
<evidence type="ECO:0000259" key="10">
    <source>
        <dbReference type="Pfam" id="PF02875"/>
    </source>
</evidence>
<dbReference type="GO" id="GO:0009252">
    <property type="term" value="P:peptidoglycan biosynthetic process"/>
    <property type="evidence" value="ECO:0007669"/>
    <property type="project" value="UniProtKB-UniRule"/>
</dbReference>
<comment type="caution">
    <text evidence="12">The sequence shown here is derived from an EMBL/GenBank/DDBJ whole genome shotgun (WGS) entry which is preliminary data.</text>
</comment>
<dbReference type="GO" id="GO:0071555">
    <property type="term" value="P:cell wall organization"/>
    <property type="evidence" value="ECO:0007669"/>
    <property type="project" value="UniProtKB-KW"/>
</dbReference>
<keyword evidence="2 7" id="KW-0132">Cell division</keyword>
<dbReference type="InterPro" id="IPR004101">
    <property type="entry name" value="Mur_ligase_C"/>
</dbReference>
<dbReference type="Gene3D" id="3.90.190.20">
    <property type="entry name" value="Mur ligase, C-terminal domain"/>
    <property type="match status" value="1"/>
</dbReference>
<keyword evidence="6 7" id="KW-0961">Cell wall biogenesis/degradation</keyword>
<feature type="binding site" evidence="7">
    <location>
        <position position="20"/>
    </location>
    <ligand>
        <name>UDP-N-acetyl-alpha-D-muramoyl-L-alanyl-D-glutamate</name>
        <dbReference type="ChEBI" id="CHEBI:83900"/>
    </ligand>
</feature>
<evidence type="ECO:0000259" key="9">
    <source>
        <dbReference type="Pfam" id="PF01225"/>
    </source>
</evidence>
<dbReference type="GO" id="GO:0000287">
    <property type="term" value="F:magnesium ion binding"/>
    <property type="evidence" value="ECO:0007669"/>
    <property type="project" value="UniProtKB-UniRule"/>
</dbReference>
<gene>
    <name evidence="7" type="primary">murE</name>
    <name evidence="12" type="ORF">GC722_14890</name>
</gene>
<dbReference type="HAMAP" id="MF_00208">
    <property type="entry name" value="MurE"/>
    <property type="match status" value="1"/>
</dbReference>
<evidence type="ECO:0000259" key="11">
    <source>
        <dbReference type="Pfam" id="PF08245"/>
    </source>
</evidence>
<evidence type="ECO:0000256" key="1">
    <source>
        <dbReference type="ARBA" id="ARBA00005898"/>
    </source>
</evidence>
<dbReference type="SUPFAM" id="SSF53623">
    <property type="entry name" value="MurD-like peptide ligases, catalytic domain"/>
    <property type="match status" value="1"/>
</dbReference>
<comment type="function">
    <text evidence="7">Catalyzes the addition of meso-diaminopimelic acid to the nucleotide precursor UDP-N-acetylmuramoyl-L-alanyl-D-glutamate (UMAG) in the biosynthesis of bacterial cell-wall peptidoglycan.</text>
</comment>
<dbReference type="AlphaFoldDB" id="A0A6A9V1F1"/>
<dbReference type="UniPathway" id="UPA00219"/>
<feature type="binding site" evidence="7">
    <location>
        <begin position="410"/>
        <end position="413"/>
    </location>
    <ligand>
        <name>meso-2,6-diaminopimelate</name>
        <dbReference type="ChEBI" id="CHEBI:57791"/>
    </ligand>
</feature>
<dbReference type="GO" id="GO:0005737">
    <property type="term" value="C:cytoplasm"/>
    <property type="evidence" value="ECO:0007669"/>
    <property type="project" value="UniProtKB-SubCell"/>
</dbReference>
<feature type="binding site" evidence="7">
    <location>
        <position position="179"/>
    </location>
    <ligand>
        <name>UDP-N-acetyl-alpha-D-muramoyl-L-alanyl-D-glutamate</name>
        <dbReference type="ChEBI" id="CHEBI:83900"/>
    </ligand>
</feature>
<dbReference type="GO" id="GO:0051301">
    <property type="term" value="P:cell division"/>
    <property type="evidence" value="ECO:0007669"/>
    <property type="project" value="UniProtKB-KW"/>
</dbReference>
<comment type="subcellular location">
    <subcellularLocation>
        <location evidence="7 8">Cytoplasm</location>
    </subcellularLocation>
</comment>
<name>A0A6A9V1F1_9ACTN</name>
<feature type="domain" description="Mur ligase N-terminal catalytic" evidence="9">
    <location>
        <begin position="15"/>
        <end position="93"/>
    </location>
</feature>
<evidence type="ECO:0000256" key="5">
    <source>
        <dbReference type="ARBA" id="ARBA00023306"/>
    </source>
</evidence>
<sequence>MGAGLHVLRPGRSRVSGVTLDSRQVRPGDLYAALPGQRTHGARHAGEAVGRGAVALLTDREGAELAAGVGDEVALLVAEDPRAATARLAAALYQHPAERLRMLAVTGTNGKTTTTVLLAAALRATGAVPATIGTLGFTVAGQPLRGPRTTVTTPEAPDLQALLAAVAGRGADAVAMEVSSHALVLRRTEPVVFDVAGFTNLGQDHLDFHADMAEYLAAKAQLFTPDHTRRAVVCLDSPAGAEIVRRAGAAGVPVTTTGLAPGADWTAEEVRPGPAATSFVLVGPRGRWPVTLALPGSYNVSNAVLALAMLDALGLDVAAAAAGLADVVVPGRMQRLPLPEGSPGVVVDFAHTPQAVEATLAALRADLDAAGHPGRLVAVFGCGGDRDRAKRRPMGEAGARLADVVVVTDDNPRSEDPAAIRAEVLAGARALPVARAREVHDGGDRRSALRLALDLARPGDVVAVLGKGHETGQEVGGVVTPFDDAQVVTELVLGTVQATGGGGRATTQR</sequence>
<evidence type="ECO:0000256" key="8">
    <source>
        <dbReference type="RuleBase" id="RU004135"/>
    </source>
</evidence>
<dbReference type="Pfam" id="PF02875">
    <property type="entry name" value="Mur_ligase_C"/>
    <property type="match status" value="1"/>
</dbReference>